<organism evidence="13 14">
    <name type="scientific">Bodo saltans</name>
    <name type="common">Flagellated protozoan</name>
    <dbReference type="NCBI Taxonomy" id="75058"/>
    <lineage>
        <taxon>Eukaryota</taxon>
        <taxon>Discoba</taxon>
        <taxon>Euglenozoa</taxon>
        <taxon>Kinetoplastea</taxon>
        <taxon>Metakinetoplastina</taxon>
        <taxon>Eubodonida</taxon>
        <taxon>Bodonidae</taxon>
        <taxon>Bodo</taxon>
    </lineage>
</organism>
<evidence type="ECO:0000256" key="1">
    <source>
        <dbReference type="ARBA" id="ARBA00004141"/>
    </source>
</evidence>
<dbReference type="GO" id="GO:0005262">
    <property type="term" value="F:calcium channel activity"/>
    <property type="evidence" value="ECO:0007669"/>
    <property type="project" value="TreeGrafter"/>
</dbReference>
<dbReference type="AlphaFoldDB" id="A0A0S4JH33"/>
<dbReference type="EMBL" id="CYKH01001716">
    <property type="protein sequence ID" value="CUG89244.1"/>
    <property type="molecule type" value="Genomic_DNA"/>
</dbReference>
<name>A0A0S4JH33_BODSA</name>
<dbReference type="Proteomes" id="UP000051952">
    <property type="component" value="Unassembled WGS sequence"/>
</dbReference>
<gene>
    <name evidence="13" type="ORF">BSAL_20060</name>
</gene>
<evidence type="ECO:0000256" key="3">
    <source>
        <dbReference type="ARBA" id="ARBA00022448"/>
    </source>
</evidence>
<evidence type="ECO:0000313" key="13">
    <source>
        <dbReference type="EMBL" id="CUG89244.1"/>
    </source>
</evidence>
<comment type="subcellular location">
    <subcellularLocation>
        <location evidence="1">Membrane</location>
        <topology evidence="1">Multi-pass membrane protein</topology>
    </subcellularLocation>
</comment>
<evidence type="ECO:0000256" key="5">
    <source>
        <dbReference type="ARBA" id="ARBA00022692"/>
    </source>
</evidence>
<reference evidence="14" key="1">
    <citation type="submission" date="2015-09" db="EMBL/GenBank/DDBJ databases">
        <authorList>
            <consortium name="Pathogen Informatics"/>
        </authorList>
    </citation>
    <scope>NUCLEOTIDE SEQUENCE [LARGE SCALE GENOMIC DNA]</scope>
    <source>
        <strain evidence="14">Lake Konstanz</strain>
    </source>
</reference>
<dbReference type="InterPro" id="IPR039055">
    <property type="entry name" value="MCU_fam"/>
</dbReference>
<evidence type="ECO:0000256" key="10">
    <source>
        <dbReference type="SAM" id="Coils"/>
    </source>
</evidence>
<comment type="similarity">
    <text evidence="2">Belongs to the MCU (TC 1.A.77) family.</text>
</comment>
<accession>A0A0S4JH33</accession>
<keyword evidence="7 11" id="KW-1133">Transmembrane helix</keyword>
<dbReference type="OrthoDB" id="278338at2759"/>
<dbReference type="InterPro" id="IPR006769">
    <property type="entry name" value="MCU_C"/>
</dbReference>
<dbReference type="GO" id="GO:1990246">
    <property type="term" value="C:uniplex complex"/>
    <property type="evidence" value="ECO:0007669"/>
    <property type="project" value="TreeGrafter"/>
</dbReference>
<evidence type="ECO:0000256" key="11">
    <source>
        <dbReference type="SAM" id="Phobius"/>
    </source>
</evidence>
<keyword evidence="14" id="KW-1185">Reference proteome</keyword>
<dbReference type="VEuPathDB" id="TriTrypDB:BSAL_20060"/>
<feature type="coiled-coil region" evidence="10">
    <location>
        <begin position="178"/>
        <end position="213"/>
    </location>
</feature>
<feature type="domain" description="Calcium uniporter protein C-terminal" evidence="12">
    <location>
        <begin position="67"/>
        <end position="203"/>
    </location>
</feature>
<evidence type="ECO:0000256" key="8">
    <source>
        <dbReference type="ARBA" id="ARBA00023065"/>
    </source>
</evidence>
<keyword evidence="8" id="KW-0406">Ion transport</keyword>
<dbReference type="PANTHER" id="PTHR13462:SF46">
    <property type="entry name" value="CALCIUM UNIPORTER PROTEIN"/>
    <property type="match status" value="1"/>
</dbReference>
<feature type="transmembrane region" description="Helical" evidence="11">
    <location>
        <begin position="145"/>
        <end position="165"/>
    </location>
</feature>
<dbReference type="Pfam" id="PF04678">
    <property type="entry name" value="MCU"/>
    <property type="match status" value="1"/>
</dbReference>
<evidence type="ECO:0000256" key="6">
    <source>
        <dbReference type="ARBA" id="ARBA00022837"/>
    </source>
</evidence>
<feature type="transmembrane region" description="Helical" evidence="11">
    <location>
        <begin position="118"/>
        <end position="139"/>
    </location>
</feature>
<sequence>MFFVHFLVADKEQDITMLRRPLVRSAQTSVGRCLHASLTASPTPGGLKLVTSFTGASYGIADPVALKSVIDAALSRDSFLRDKELGEASIEELKKQLAPLEALEAEIDRRATAHSTRVITCIGAALAVQFAVLFNWVFVVFDWNLVEPVTYFLGYTVIWWSLVFYKRTGRDFSYEGIIEELKERKQAKLQKSLKLDANKLEELRSEIVTLEQKLRKL</sequence>
<keyword evidence="10" id="KW-0175">Coiled coil</keyword>
<keyword evidence="5 11" id="KW-0812">Transmembrane</keyword>
<protein>
    <recommendedName>
        <fullName evidence="12">Calcium uniporter protein C-terminal domain-containing protein</fullName>
    </recommendedName>
</protein>
<evidence type="ECO:0000259" key="12">
    <source>
        <dbReference type="Pfam" id="PF04678"/>
    </source>
</evidence>
<keyword evidence="4" id="KW-0109">Calcium transport</keyword>
<keyword evidence="6" id="KW-0106">Calcium</keyword>
<dbReference type="GO" id="GO:0051560">
    <property type="term" value="P:mitochondrial calcium ion homeostasis"/>
    <property type="evidence" value="ECO:0007669"/>
    <property type="project" value="InterPro"/>
</dbReference>
<evidence type="ECO:0000256" key="9">
    <source>
        <dbReference type="ARBA" id="ARBA00023136"/>
    </source>
</evidence>
<evidence type="ECO:0000256" key="2">
    <source>
        <dbReference type="ARBA" id="ARBA00005653"/>
    </source>
</evidence>
<evidence type="ECO:0000256" key="7">
    <source>
        <dbReference type="ARBA" id="ARBA00022989"/>
    </source>
</evidence>
<proteinExistence type="inferred from homology"/>
<dbReference type="OMA" id="RELTWET"/>
<evidence type="ECO:0000256" key="4">
    <source>
        <dbReference type="ARBA" id="ARBA00022568"/>
    </source>
</evidence>
<dbReference type="PANTHER" id="PTHR13462">
    <property type="entry name" value="CALCIUM UNIPORTER PROTEIN, MITOCHONDRIAL"/>
    <property type="match status" value="1"/>
</dbReference>
<dbReference type="GO" id="GO:0036444">
    <property type="term" value="P:calcium import into the mitochondrion"/>
    <property type="evidence" value="ECO:0007669"/>
    <property type="project" value="TreeGrafter"/>
</dbReference>
<evidence type="ECO:0000313" key="14">
    <source>
        <dbReference type="Proteomes" id="UP000051952"/>
    </source>
</evidence>
<dbReference type="GO" id="GO:0015292">
    <property type="term" value="F:uniporter activity"/>
    <property type="evidence" value="ECO:0007669"/>
    <property type="project" value="TreeGrafter"/>
</dbReference>
<keyword evidence="9 11" id="KW-0472">Membrane</keyword>
<keyword evidence="3" id="KW-0813">Transport</keyword>